<reference evidence="7 8" key="1">
    <citation type="submission" date="2016-10" db="EMBL/GenBank/DDBJ databases">
        <authorList>
            <person name="Varghese N."/>
            <person name="Submissions S."/>
        </authorList>
    </citation>
    <scope>NUCLEOTIDE SEQUENCE [LARGE SCALE GENOMIC DNA]</scope>
    <source>
        <strain evidence="8">YIM D21,KCTC 23444,ACCC 10710</strain>
    </source>
</reference>
<keyword evidence="4" id="KW-0732">Signal</keyword>
<dbReference type="FunFam" id="2.70.98.10:FF:000001">
    <property type="entry name" value="Glucans biosynthesis protein G"/>
    <property type="match status" value="1"/>
</dbReference>
<dbReference type="RefSeq" id="WP_149757667.1">
    <property type="nucleotide sequence ID" value="NZ_FOMS01000013.1"/>
</dbReference>
<comment type="similarity">
    <text evidence="3">Belongs to the OpgD/OpgG family.</text>
</comment>
<dbReference type="GO" id="GO:0030246">
    <property type="term" value="F:carbohydrate binding"/>
    <property type="evidence" value="ECO:0007669"/>
    <property type="project" value="InterPro"/>
</dbReference>
<dbReference type="Gene3D" id="2.70.98.10">
    <property type="match status" value="1"/>
</dbReference>
<evidence type="ECO:0000256" key="2">
    <source>
        <dbReference type="ARBA" id="ARBA00005001"/>
    </source>
</evidence>
<dbReference type="SUPFAM" id="SSF81296">
    <property type="entry name" value="E set domains"/>
    <property type="match status" value="1"/>
</dbReference>
<gene>
    <name evidence="7" type="ORF">SAMN04515678_11373</name>
</gene>
<dbReference type="PANTHER" id="PTHR30504">
    <property type="entry name" value="GLUCANS BIOSYNTHESIS PROTEIN"/>
    <property type="match status" value="1"/>
</dbReference>
<dbReference type="PANTHER" id="PTHR30504:SF2">
    <property type="entry name" value="GLUCANS BIOSYNTHESIS PROTEIN G"/>
    <property type="match status" value="1"/>
</dbReference>
<dbReference type="InterPro" id="IPR007444">
    <property type="entry name" value="Glucan_biosyn_MdoG_C"/>
</dbReference>
<comment type="pathway">
    <text evidence="2">Glycan metabolism; osmoregulated periplasmic glucan (OPG) biosynthesis.</text>
</comment>
<evidence type="ECO:0000313" key="7">
    <source>
        <dbReference type="EMBL" id="SFE66447.1"/>
    </source>
</evidence>
<dbReference type="SUPFAM" id="SSF74650">
    <property type="entry name" value="Galactose mutarotase-like"/>
    <property type="match status" value="1"/>
</dbReference>
<feature type="domain" description="Glucan biosynthesis periplasmic MdoG C-terminal" evidence="6">
    <location>
        <begin position="43"/>
        <end position="511"/>
    </location>
</feature>
<dbReference type="Proteomes" id="UP000325289">
    <property type="component" value="Unassembled WGS sequence"/>
</dbReference>
<dbReference type="Pfam" id="PF04349">
    <property type="entry name" value="MdoG"/>
    <property type="match status" value="1"/>
</dbReference>
<keyword evidence="5" id="KW-0574">Periplasm</keyword>
<evidence type="ECO:0000256" key="3">
    <source>
        <dbReference type="ARBA" id="ARBA00009284"/>
    </source>
</evidence>
<dbReference type="EMBL" id="FOMS01000013">
    <property type="protein sequence ID" value="SFE66447.1"/>
    <property type="molecule type" value="Genomic_DNA"/>
</dbReference>
<evidence type="ECO:0000313" key="8">
    <source>
        <dbReference type="Proteomes" id="UP000325289"/>
    </source>
</evidence>
<dbReference type="GO" id="GO:0003824">
    <property type="term" value="F:catalytic activity"/>
    <property type="evidence" value="ECO:0007669"/>
    <property type="project" value="InterPro"/>
</dbReference>
<keyword evidence="8" id="KW-1185">Reference proteome</keyword>
<sequence length="513" mass="57152">MFRREVLAGLAACLATRVQAQDPEGEAGNDHVPGLRLGDPSPFAPDDVRELARQRAAAPYEAPQRVPEAWNQIDYDDYRAIWFDPRNALWNQSGKEPFRLDVFAPGLYFPTPIDIDIVEAGEARPIAFDLEVFDRSDRFPDLPIDDTLGYSGFRLRAELEHPDIFTEFAVFQGASYFRGIGTGEIYGLSARGLAIDTAEPDGEEFPEFRRFWIERPRPGADSIVVHALLDSPSATGAYRFVLKPGKALQIGVEVEIFAREQLTHVGFAPLTSMFQFDETNRDRFSDFRSAIHDSDGLLIHNGAGETLWRALANPKHLQISSFVDDNPRGFGLMQRARDFEDYGDLQALYHRRPSLWIAPRDGWGPGAVTLVEIPTDDEVYDNIVAYWRPAEPMSPGASRVFAYDMTWSQESDYGTGLRVLNTRAGAARDGGLRFAIDFEDGDALPDDLSKVDALARGTGGEISPAILQRNPETGGARLAFTLHPGDASQVEMRAQLRINGAPLSEVWLYRWTA</sequence>
<accession>A0A1I2CDL5</accession>
<dbReference type="InterPro" id="IPR014438">
    <property type="entry name" value="Glucan_biosyn_MdoG/MdoD"/>
</dbReference>
<dbReference type="PIRSF" id="PIRSF006281">
    <property type="entry name" value="MdoG"/>
    <property type="match status" value="1"/>
</dbReference>
<dbReference type="GO" id="GO:0051274">
    <property type="term" value="P:beta-glucan biosynthetic process"/>
    <property type="evidence" value="ECO:0007669"/>
    <property type="project" value="TreeGrafter"/>
</dbReference>
<organism evidence="7 8">
    <name type="scientific">Roseivivax sediminis</name>
    <dbReference type="NCBI Taxonomy" id="936889"/>
    <lineage>
        <taxon>Bacteria</taxon>
        <taxon>Pseudomonadati</taxon>
        <taxon>Pseudomonadota</taxon>
        <taxon>Alphaproteobacteria</taxon>
        <taxon>Rhodobacterales</taxon>
        <taxon>Roseobacteraceae</taxon>
        <taxon>Roseivivax</taxon>
    </lineage>
</organism>
<dbReference type="InterPro" id="IPR014718">
    <property type="entry name" value="GH-type_carb-bd"/>
</dbReference>
<comment type="subcellular location">
    <subcellularLocation>
        <location evidence="1">Periplasm</location>
    </subcellularLocation>
</comment>
<dbReference type="GO" id="GO:0030288">
    <property type="term" value="C:outer membrane-bounded periplasmic space"/>
    <property type="evidence" value="ECO:0007669"/>
    <property type="project" value="TreeGrafter"/>
</dbReference>
<name>A0A1I2CDL5_9RHOB</name>
<proteinExistence type="inferred from homology"/>
<evidence type="ECO:0000256" key="4">
    <source>
        <dbReference type="ARBA" id="ARBA00022729"/>
    </source>
</evidence>
<dbReference type="InterPro" id="IPR011013">
    <property type="entry name" value="Gal_mutarotase_sf_dom"/>
</dbReference>
<evidence type="ECO:0000256" key="1">
    <source>
        <dbReference type="ARBA" id="ARBA00004418"/>
    </source>
</evidence>
<dbReference type="InterPro" id="IPR014756">
    <property type="entry name" value="Ig_E-set"/>
</dbReference>
<evidence type="ECO:0000256" key="5">
    <source>
        <dbReference type="ARBA" id="ARBA00022764"/>
    </source>
</evidence>
<protein>
    <submittedName>
        <fullName evidence="7">Glucans biosynthesis protein</fullName>
    </submittedName>
</protein>
<evidence type="ECO:0000259" key="6">
    <source>
        <dbReference type="Pfam" id="PF04349"/>
    </source>
</evidence>
<dbReference type="AlphaFoldDB" id="A0A1I2CDL5"/>
<dbReference type="OrthoDB" id="9777817at2"/>